<feature type="transmembrane region" description="Helical" evidence="1">
    <location>
        <begin position="97"/>
        <end position="119"/>
    </location>
</feature>
<feature type="transmembrane region" description="Helical" evidence="1">
    <location>
        <begin position="21"/>
        <end position="43"/>
    </location>
</feature>
<feature type="transmembrane region" description="Helical" evidence="1">
    <location>
        <begin position="131"/>
        <end position="151"/>
    </location>
</feature>
<dbReference type="RefSeq" id="WP_380967389.1">
    <property type="nucleotide sequence ID" value="NZ_JBHTCO010000019.1"/>
</dbReference>
<proteinExistence type="predicted"/>
<evidence type="ECO:0000313" key="3">
    <source>
        <dbReference type="Proteomes" id="UP001596505"/>
    </source>
</evidence>
<name>A0ABW2PY20_9BACL</name>
<dbReference type="Pfam" id="PF11085">
    <property type="entry name" value="YqhR"/>
    <property type="match status" value="1"/>
</dbReference>
<sequence>MSGSSKLEQNKQEKKMTSNGRAALIGFFGGLIWSLIGYLAYLINFSKVGPSLILAPFAIGKWKNKVGGQFLGIFIICIISILIALLYKYALGKIKSMWVGIIFGLILWVIIFYVLQPWIPGLDPVSKLGKNTISTTLCLYALYGLFVGYSISFDLESLANEESASKNN</sequence>
<comment type="caution">
    <text evidence="2">The sequence shown here is derived from an EMBL/GenBank/DDBJ whole genome shotgun (WGS) entry which is preliminary data.</text>
</comment>
<protein>
    <submittedName>
        <fullName evidence="2">YqhR family membrane protein</fullName>
    </submittedName>
</protein>
<dbReference type="InterPro" id="IPR024563">
    <property type="entry name" value="YqhR"/>
</dbReference>
<keyword evidence="1" id="KW-0472">Membrane</keyword>
<keyword evidence="1" id="KW-0812">Transmembrane</keyword>
<organism evidence="2 3">
    <name type="scientific">Scopulibacillus cellulosilyticus</name>
    <dbReference type="NCBI Taxonomy" id="2665665"/>
    <lineage>
        <taxon>Bacteria</taxon>
        <taxon>Bacillati</taxon>
        <taxon>Bacillota</taxon>
        <taxon>Bacilli</taxon>
        <taxon>Bacillales</taxon>
        <taxon>Sporolactobacillaceae</taxon>
        <taxon>Scopulibacillus</taxon>
    </lineage>
</organism>
<keyword evidence="3" id="KW-1185">Reference proteome</keyword>
<evidence type="ECO:0000313" key="2">
    <source>
        <dbReference type="EMBL" id="MFC7394247.1"/>
    </source>
</evidence>
<accession>A0ABW2PY20</accession>
<gene>
    <name evidence="2" type="ORF">ACFQRG_14925</name>
</gene>
<dbReference type="Proteomes" id="UP001596505">
    <property type="component" value="Unassembled WGS sequence"/>
</dbReference>
<feature type="transmembrane region" description="Helical" evidence="1">
    <location>
        <begin position="70"/>
        <end position="90"/>
    </location>
</feature>
<dbReference type="EMBL" id="JBHTCO010000019">
    <property type="protein sequence ID" value="MFC7394247.1"/>
    <property type="molecule type" value="Genomic_DNA"/>
</dbReference>
<keyword evidence="1" id="KW-1133">Transmembrane helix</keyword>
<reference evidence="3" key="1">
    <citation type="journal article" date="2019" name="Int. J. Syst. Evol. Microbiol.">
        <title>The Global Catalogue of Microorganisms (GCM) 10K type strain sequencing project: providing services to taxonomists for standard genome sequencing and annotation.</title>
        <authorList>
            <consortium name="The Broad Institute Genomics Platform"/>
            <consortium name="The Broad Institute Genome Sequencing Center for Infectious Disease"/>
            <person name="Wu L."/>
            <person name="Ma J."/>
        </authorList>
    </citation>
    <scope>NUCLEOTIDE SEQUENCE [LARGE SCALE GENOMIC DNA]</scope>
    <source>
        <strain evidence="3">CGMCC 1.16305</strain>
    </source>
</reference>
<evidence type="ECO:0000256" key="1">
    <source>
        <dbReference type="SAM" id="Phobius"/>
    </source>
</evidence>